<dbReference type="GO" id="GO:0016301">
    <property type="term" value="F:kinase activity"/>
    <property type="evidence" value="ECO:0007669"/>
    <property type="project" value="UniProtKB-KW"/>
</dbReference>
<keyword evidence="2" id="KW-0808">Transferase</keyword>
<dbReference type="Proteomes" id="UP000217676">
    <property type="component" value="Chromosome"/>
</dbReference>
<feature type="chain" id="PRO_5007818007" evidence="1">
    <location>
        <begin position="29"/>
        <end position="74"/>
    </location>
</feature>
<dbReference type="KEGG" id="slau:SLA_1961"/>
<reference evidence="2 3" key="1">
    <citation type="journal article" date="2016" name="Genome Announc.">
        <title>Complete Genome Sequence of Thiostrepton-Producing Streptomyces laurentii ATCC 31255.</title>
        <authorList>
            <person name="Doi K."/>
            <person name="Fujino Y."/>
            <person name="Nagayoshi Y."/>
            <person name="Ohshima T."/>
            <person name="Ogata S."/>
        </authorList>
    </citation>
    <scope>NUCLEOTIDE SEQUENCE [LARGE SCALE GENOMIC DNA]</scope>
    <source>
        <strain evidence="2 3">ATCC 31255</strain>
    </source>
</reference>
<dbReference type="AlphaFoldDB" id="A0A160NW36"/>
<evidence type="ECO:0000313" key="2">
    <source>
        <dbReference type="EMBL" id="BAU82899.1"/>
    </source>
</evidence>
<name>A0A160NW36_STRLU</name>
<protein>
    <submittedName>
        <fullName evidence="2">Protein kinase domain containing protein</fullName>
    </submittedName>
</protein>
<keyword evidence="1" id="KW-0732">Signal</keyword>
<keyword evidence="3" id="KW-1185">Reference proteome</keyword>
<gene>
    <name evidence="2" type="ORF">SLA_1961</name>
</gene>
<organism evidence="2 3">
    <name type="scientific">Streptomyces laurentii</name>
    <dbReference type="NCBI Taxonomy" id="39478"/>
    <lineage>
        <taxon>Bacteria</taxon>
        <taxon>Bacillati</taxon>
        <taxon>Actinomycetota</taxon>
        <taxon>Actinomycetes</taxon>
        <taxon>Kitasatosporales</taxon>
        <taxon>Streptomycetaceae</taxon>
        <taxon>Streptomyces</taxon>
    </lineage>
</organism>
<sequence>MKKISRVLAGIPIAAVTALCLQAGPAQALPSPTAPDAPVAPAAPAAGKASITATYYNFEVHVKTRYSDRRHDPP</sequence>
<evidence type="ECO:0000313" key="3">
    <source>
        <dbReference type="Proteomes" id="UP000217676"/>
    </source>
</evidence>
<dbReference type="EMBL" id="AP017424">
    <property type="protein sequence ID" value="BAU82899.1"/>
    <property type="molecule type" value="Genomic_DNA"/>
</dbReference>
<proteinExistence type="predicted"/>
<keyword evidence="2" id="KW-0418">Kinase</keyword>
<evidence type="ECO:0000256" key="1">
    <source>
        <dbReference type="SAM" id="SignalP"/>
    </source>
</evidence>
<feature type="signal peptide" evidence="1">
    <location>
        <begin position="1"/>
        <end position="28"/>
    </location>
</feature>
<accession>A0A160NW36</accession>